<dbReference type="Proteomes" id="UP000177165">
    <property type="component" value="Unassembled WGS sequence"/>
</dbReference>
<sequence>MCPTFPIVHEELVGTKIKISADCFVRGFLYEIHETIPAVRVVEFGAESSIPDIFVYYGVINKPLQYPHYAACGVRDFVNLGEYEVYPNRWYIIATLNNGGHTQLCGIAQPIVSSTDWQWYIDWQLNSENHSIFIAAHTNPGAFWQVVRDECHFGREFEKTVIWWMPEQPN</sequence>
<dbReference type="STRING" id="1798540.A3B74_00995"/>
<gene>
    <name evidence="1" type="ORF">A3B74_00995</name>
</gene>
<evidence type="ECO:0000313" key="2">
    <source>
        <dbReference type="Proteomes" id="UP000177165"/>
    </source>
</evidence>
<dbReference type="EMBL" id="MHKB01000009">
    <property type="protein sequence ID" value="OGY79402.1"/>
    <property type="molecule type" value="Genomic_DNA"/>
</dbReference>
<dbReference type="AlphaFoldDB" id="A0A1G2AR68"/>
<protein>
    <submittedName>
        <fullName evidence="1">Uncharacterized protein</fullName>
    </submittedName>
</protein>
<organism evidence="1 2">
    <name type="scientific">Candidatus Kerfeldbacteria bacterium RIFCSPHIGHO2_02_FULL_42_14</name>
    <dbReference type="NCBI Taxonomy" id="1798540"/>
    <lineage>
        <taxon>Bacteria</taxon>
        <taxon>Candidatus Kerfeldiibacteriota</taxon>
    </lineage>
</organism>
<evidence type="ECO:0000313" key="1">
    <source>
        <dbReference type="EMBL" id="OGY79402.1"/>
    </source>
</evidence>
<name>A0A1G2AR68_9BACT</name>
<reference evidence="1 2" key="1">
    <citation type="journal article" date="2016" name="Nat. Commun.">
        <title>Thousands of microbial genomes shed light on interconnected biogeochemical processes in an aquifer system.</title>
        <authorList>
            <person name="Anantharaman K."/>
            <person name="Brown C.T."/>
            <person name="Hug L.A."/>
            <person name="Sharon I."/>
            <person name="Castelle C.J."/>
            <person name="Probst A.J."/>
            <person name="Thomas B.C."/>
            <person name="Singh A."/>
            <person name="Wilkins M.J."/>
            <person name="Karaoz U."/>
            <person name="Brodie E.L."/>
            <person name="Williams K.H."/>
            <person name="Hubbard S.S."/>
            <person name="Banfield J.F."/>
        </authorList>
    </citation>
    <scope>NUCLEOTIDE SEQUENCE [LARGE SCALE GENOMIC DNA]</scope>
</reference>
<comment type="caution">
    <text evidence="1">The sequence shown here is derived from an EMBL/GenBank/DDBJ whole genome shotgun (WGS) entry which is preliminary data.</text>
</comment>
<accession>A0A1G2AR68</accession>
<proteinExistence type="predicted"/>